<organism evidence="1 2">
    <name type="scientific">Actinoplanes palleronii</name>
    <dbReference type="NCBI Taxonomy" id="113570"/>
    <lineage>
        <taxon>Bacteria</taxon>
        <taxon>Bacillati</taxon>
        <taxon>Actinomycetota</taxon>
        <taxon>Actinomycetes</taxon>
        <taxon>Micromonosporales</taxon>
        <taxon>Micromonosporaceae</taxon>
        <taxon>Actinoplanes</taxon>
    </lineage>
</organism>
<dbReference type="RefSeq" id="WP_203826640.1">
    <property type="nucleotide sequence ID" value="NZ_BAAATY010000003.1"/>
</dbReference>
<evidence type="ECO:0000313" key="2">
    <source>
        <dbReference type="Proteomes" id="UP000624709"/>
    </source>
</evidence>
<accession>A0ABQ4BD36</accession>
<reference evidence="1 2" key="1">
    <citation type="submission" date="2021-01" db="EMBL/GenBank/DDBJ databases">
        <title>Whole genome shotgun sequence of Actinoplanes palleronii NBRC 14916.</title>
        <authorList>
            <person name="Komaki H."/>
            <person name="Tamura T."/>
        </authorList>
    </citation>
    <scope>NUCLEOTIDE SEQUENCE [LARGE SCALE GENOMIC DNA]</scope>
    <source>
        <strain evidence="1 2">NBRC 14916</strain>
    </source>
</reference>
<keyword evidence="2" id="KW-1185">Reference proteome</keyword>
<proteinExistence type="predicted"/>
<protein>
    <submittedName>
        <fullName evidence="1">Uncharacterized protein</fullName>
    </submittedName>
</protein>
<dbReference type="EMBL" id="BOMS01000057">
    <property type="protein sequence ID" value="GIE68291.1"/>
    <property type="molecule type" value="Genomic_DNA"/>
</dbReference>
<dbReference type="Gene3D" id="2.40.380.10">
    <property type="entry name" value="FomD-like"/>
    <property type="match status" value="1"/>
</dbReference>
<name>A0ABQ4BD36_9ACTN</name>
<gene>
    <name evidence="1" type="ORF">Apa02nite_043990</name>
</gene>
<sequence>MPRPAASNPFPTWPPGAGSSYAQARRLGMITDAGHRRVEQARERAVAFVETRSGPLSQDWSTWQVPAEWPLPSLPPGALDRSAP</sequence>
<comment type="caution">
    <text evidence="1">The sequence shown here is derived from an EMBL/GenBank/DDBJ whole genome shotgun (WGS) entry which is preliminary data.</text>
</comment>
<dbReference type="InterPro" id="IPR035930">
    <property type="entry name" value="FomD-like_sf"/>
</dbReference>
<dbReference type="Proteomes" id="UP000624709">
    <property type="component" value="Unassembled WGS sequence"/>
</dbReference>
<evidence type="ECO:0000313" key="1">
    <source>
        <dbReference type="EMBL" id="GIE68291.1"/>
    </source>
</evidence>